<reference evidence="2 3" key="1">
    <citation type="submission" date="2017-03" db="EMBL/GenBank/DDBJ databases">
        <title>Draft Genome sequence of Marispirochaeta sp. strain JC444.</title>
        <authorList>
            <person name="Shivani Y."/>
            <person name="Subhash Y."/>
            <person name="Sasikala C."/>
            <person name="Ramana C."/>
        </authorList>
    </citation>
    <scope>NUCLEOTIDE SEQUENCE [LARGE SCALE GENOMIC DNA]</scope>
    <source>
        <strain evidence="2 3">JC444</strain>
    </source>
</reference>
<dbReference type="AlphaFoldDB" id="A0A1Y1S1J5"/>
<dbReference type="Pfam" id="PF13091">
    <property type="entry name" value="PLDc_2"/>
    <property type="match status" value="1"/>
</dbReference>
<protein>
    <recommendedName>
        <fullName evidence="1">Phospholipase D-like domain-containing protein</fullName>
    </recommendedName>
</protein>
<dbReference type="STRING" id="1963862.B4O97_04035"/>
<feature type="domain" description="Phospholipase D-like" evidence="1">
    <location>
        <begin position="133"/>
        <end position="260"/>
    </location>
</feature>
<dbReference type="CDD" id="cd00138">
    <property type="entry name" value="PLDc_SF"/>
    <property type="match status" value="1"/>
</dbReference>
<proteinExistence type="predicted"/>
<evidence type="ECO:0000313" key="2">
    <source>
        <dbReference type="EMBL" id="ORC37369.1"/>
    </source>
</evidence>
<dbReference type="RefSeq" id="WP_083048574.1">
    <property type="nucleotide sequence ID" value="NZ_MWQY01000003.1"/>
</dbReference>
<sequence length="285" mass="31384">MSTRYLEAARRLGRLLELVEKSLAYSNQTKSVGIHEIEAELSERSASYDEIKLALIGLEDLGVVNRTSGDNFEIDHAILKSTAEFRRGVAAALGMERASKSKVELCVTFPSSLSLDKQADIRRTALDLRTAVVDVIASAQQRVILAAPFWDSDTVSDISQVVERRLKSGVQLTILGRFNASSSKTLLARLEQLAHYPGCRVLTWNTPDTADRFGISTFHFKAAVSDYGRSAYLGSANFTVAGMRSRFEAGTILRGPIAQRLSMLMEIVLQQGSDFLGDQYRGEKS</sequence>
<name>A0A1Y1S1J5_9SPIO</name>
<dbReference type="Gene3D" id="3.30.870.10">
    <property type="entry name" value="Endonuclease Chain A"/>
    <property type="match status" value="1"/>
</dbReference>
<accession>A0A1Y1S1J5</accession>
<gene>
    <name evidence="2" type="ORF">B4O97_04035</name>
</gene>
<dbReference type="InterPro" id="IPR025202">
    <property type="entry name" value="PLD-like_dom"/>
</dbReference>
<organism evidence="2 3">
    <name type="scientific">Marispirochaeta aestuarii</name>
    <dbReference type="NCBI Taxonomy" id="1963862"/>
    <lineage>
        <taxon>Bacteria</taxon>
        <taxon>Pseudomonadati</taxon>
        <taxon>Spirochaetota</taxon>
        <taxon>Spirochaetia</taxon>
        <taxon>Spirochaetales</taxon>
        <taxon>Spirochaetaceae</taxon>
        <taxon>Marispirochaeta</taxon>
    </lineage>
</organism>
<evidence type="ECO:0000313" key="3">
    <source>
        <dbReference type="Proteomes" id="UP000192343"/>
    </source>
</evidence>
<evidence type="ECO:0000259" key="1">
    <source>
        <dbReference type="Pfam" id="PF13091"/>
    </source>
</evidence>
<dbReference type="SUPFAM" id="SSF56024">
    <property type="entry name" value="Phospholipase D/nuclease"/>
    <property type="match status" value="1"/>
</dbReference>
<keyword evidence="3" id="KW-1185">Reference proteome</keyword>
<dbReference type="Proteomes" id="UP000192343">
    <property type="component" value="Unassembled WGS sequence"/>
</dbReference>
<dbReference type="EMBL" id="MWQY01000003">
    <property type="protein sequence ID" value="ORC37369.1"/>
    <property type="molecule type" value="Genomic_DNA"/>
</dbReference>
<comment type="caution">
    <text evidence="2">The sequence shown here is derived from an EMBL/GenBank/DDBJ whole genome shotgun (WGS) entry which is preliminary data.</text>
</comment>